<comment type="caution">
    <text evidence="2">The sequence shown here is derived from an EMBL/GenBank/DDBJ whole genome shotgun (WGS) entry which is preliminary data.</text>
</comment>
<proteinExistence type="predicted"/>
<protein>
    <submittedName>
        <fullName evidence="2">SseB family protein</fullName>
    </submittedName>
</protein>
<evidence type="ECO:0000313" key="3">
    <source>
        <dbReference type="Proteomes" id="UP000774570"/>
    </source>
</evidence>
<dbReference type="Proteomes" id="UP000774570">
    <property type="component" value="Unassembled WGS sequence"/>
</dbReference>
<evidence type="ECO:0000259" key="1">
    <source>
        <dbReference type="Pfam" id="PF07179"/>
    </source>
</evidence>
<name>A0ABS7FMK4_9ACTN</name>
<keyword evidence="3" id="KW-1185">Reference proteome</keyword>
<organism evidence="2 3">
    <name type="scientific">Actinomadura parmotrematis</name>
    <dbReference type="NCBI Taxonomy" id="2864039"/>
    <lineage>
        <taxon>Bacteria</taxon>
        <taxon>Bacillati</taxon>
        <taxon>Actinomycetota</taxon>
        <taxon>Actinomycetes</taxon>
        <taxon>Streptosporangiales</taxon>
        <taxon>Thermomonosporaceae</taxon>
        <taxon>Actinomadura</taxon>
    </lineage>
</organism>
<accession>A0ABS7FMK4</accession>
<sequence>MTSYLPPSSICSACTHLRKMVNPDFDSDNDEPTEVTTWFCQAFPEAIPSDLKTGGFDHRNPYPGDHGIRFELDPSKEDLLVYFINEHPAGKRNRDVTQSARSWGARMRKEYMRRAEEVSRLVHATIWAPFNEAGGIFLYRESHITWLPASTDPARRPDLGDEKVRWAKISFDELVERLPDNSMILPDERGPLIPADQAREVDATVLRLAASRHGAGMSRPEFAEYFHTGEFFCPTPFPSVVEGSPLPVFTSTVALYGSRGPADWTRLSADALLKRVGPDAAIVLDPGSAHSIEIH</sequence>
<gene>
    <name evidence="2" type="ORF">K1Y72_00310</name>
</gene>
<reference evidence="2 3" key="1">
    <citation type="submission" date="2021-07" db="EMBL/GenBank/DDBJ databases">
        <title>Actinomadura sp. PM05-2 isolated from lichen.</title>
        <authorList>
            <person name="Somphong A."/>
            <person name="Phongsopitanun W."/>
            <person name="Tanasupawat S."/>
            <person name="Peongsungnone V."/>
        </authorList>
    </citation>
    <scope>NUCLEOTIDE SEQUENCE [LARGE SCALE GENOMIC DNA]</scope>
    <source>
        <strain evidence="2 3">PM05-2</strain>
    </source>
</reference>
<dbReference type="RefSeq" id="WP_220162052.1">
    <property type="nucleotide sequence ID" value="NZ_JAIBOA010000001.1"/>
</dbReference>
<evidence type="ECO:0000313" key="2">
    <source>
        <dbReference type="EMBL" id="MBW8480788.1"/>
    </source>
</evidence>
<feature type="domain" description="SseB protein N-terminal" evidence="1">
    <location>
        <begin position="245"/>
        <end position="294"/>
    </location>
</feature>
<dbReference type="Pfam" id="PF07179">
    <property type="entry name" value="SseB"/>
    <property type="match status" value="1"/>
</dbReference>
<dbReference type="InterPro" id="IPR009839">
    <property type="entry name" value="SseB_N"/>
</dbReference>
<dbReference type="EMBL" id="JAIBOA010000001">
    <property type="protein sequence ID" value="MBW8480788.1"/>
    <property type="molecule type" value="Genomic_DNA"/>
</dbReference>